<feature type="domain" description="Flagellar assembly protein FliH/Type III secretion system HrpE" evidence="1">
    <location>
        <begin position="48"/>
        <end position="163"/>
    </location>
</feature>
<protein>
    <submittedName>
        <fullName evidence="2">Flagellar assembly protein H</fullName>
    </submittedName>
</protein>
<accession>A0A517NVN6</accession>
<evidence type="ECO:0000313" key="2">
    <source>
        <dbReference type="EMBL" id="QDT11171.1"/>
    </source>
</evidence>
<keyword evidence="2" id="KW-0969">Cilium</keyword>
<keyword evidence="2" id="KW-0282">Flagellum</keyword>
<sequence length="176" mass="19295">MSQFHITFPKSLASISSVDSRLTVIDRSKLGSTPHEERADDQAIGALNAIARRLHEMQDSLNTQTHDLSEQVSQAATEIARAVLNDQELVQNRALQFVQIAMEQIQSDVKKTAFVHPTCVETIQAWVDQSDMDQLNVVGDAMVAPGDCRVDCGDTGVTATLDAFLESIHAQSQQPH</sequence>
<name>A0A517NVN6_9BACT</name>
<keyword evidence="2" id="KW-0966">Cell projection</keyword>
<dbReference type="Proteomes" id="UP000319817">
    <property type="component" value="Chromosome"/>
</dbReference>
<keyword evidence="3" id="KW-1185">Reference proteome</keyword>
<evidence type="ECO:0000259" key="1">
    <source>
        <dbReference type="Pfam" id="PF02108"/>
    </source>
</evidence>
<dbReference type="AlphaFoldDB" id="A0A517NVN6"/>
<evidence type="ECO:0000313" key="3">
    <source>
        <dbReference type="Proteomes" id="UP000319817"/>
    </source>
</evidence>
<gene>
    <name evidence="2" type="ORF">K239x_31650</name>
</gene>
<dbReference type="Pfam" id="PF02108">
    <property type="entry name" value="FliH"/>
    <property type="match status" value="1"/>
</dbReference>
<dbReference type="RefSeq" id="WP_419188976.1">
    <property type="nucleotide sequence ID" value="NZ_CP036526.1"/>
</dbReference>
<dbReference type="EMBL" id="CP036526">
    <property type="protein sequence ID" value="QDT11171.1"/>
    <property type="molecule type" value="Genomic_DNA"/>
</dbReference>
<dbReference type="InterPro" id="IPR018035">
    <property type="entry name" value="Flagellar_FliH/T3SS_HrpE"/>
</dbReference>
<reference evidence="2 3" key="1">
    <citation type="submission" date="2019-02" db="EMBL/GenBank/DDBJ databases">
        <title>Deep-cultivation of Planctomycetes and their phenomic and genomic characterization uncovers novel biology.</title>
        <authorList>
            <person name="Wiegand S."/>
            <person name="Jogler M."/>
            <person name="Boedeker C."/>
            <person name="Pinto D."/>
            <person name="Vollmers J."/>
            <person name="Rivas-Marin E."/>
            <person name="Kohn T."/>
            <person name="Peeters S.H."/>
            <person name="Heuer A."/>
            <person name="Rast P."/>
            <person name="Oberbeckmann S."/>
            <person name="Bunk B."/>
            <person name="Jeske O."/>
            <person name="Meyerdierks A."/>
            <person name="Storesund J.E."/>
            <person name="Kallscheuer N."/>
            <person name="Luecker S."/>
            <person name="Lage O.M."/>
            <person name="Pohl T."/>
            <person name="Merkel B.J."/>
            <person name="Hornburger P."/>
            <person name="Mueller R.-W."/>
            <person name="Bruemmer F."/>
            <person name="Labrenz M."/>
            <person name="Spormann A.M."/>
            <person name="Op den Camp H."/>
            <person name="Overmann J."/>
            <person name="Amann R."/>
            <person name="Jetten M.S.M."/>
            <person name="Mascher T."/>
            <person name="Medema M.H."/>
            <person name="Devos D.P."/>
            <person name="Kaster A.-K."/>
            <person name="Ovreas L."/>
            <person name="Rohde M."/>
            <person name="Galperin M.Y."/>
            <person name="Jogler C."/>
        </authorList>
    </citation>
    <scope>NUCLEOTIDE SEQUENCE [LARGE SCALE GENOMIC DNA]</scope>
    <source>
        <strain evidence="2 3">K23_9</strain>
    </source>
</reference>
<proteinExistence type="predicted"/>
<organism evidence="2 3">
    <name type="scientific">Stieleria marina</name>
    <dbReference type="NCBI Taxonomy" id="1930275"/>
    <lineage>
        <taxon>Bacteria</taxon>
        <taxon>Pseudomonadati</taxon>
        <taxon>Planctomycetota</taxon>
        <taxon>Planctomycetia</taxon>
        <taxon>Pirellulales</taxon>
        <taxon>Pirellulaceae</taxon>
        <taxon>Stieleria</taxon>
    </lineage>
</organism>